<proteinExistence type="predicted"/>
<name>A0ABP9W6S4_9DEIO</name>
<dbReference type="RefSeq" id="WP_345464060.1">
    <property type="nucleotide sequence ID" value="NZ_BAABRP010000005.1"/>
</dbReference>
<organism evidence="2 3">
    <name type="scientific">Deinococcus carri</name>
    <dbReference type="NCBI Taxonomy" id="1211323"/>
    <lineage>
        <taxon>Bacteria</taxon>
        <taxon>Thermotogati</taxon>
        <taxon>Deinococcota</taxon>
        <taxon>Deinococci</taxon>
        <taxon>Deinococcales</taxon>
        <taxon>Deinococcaceae</taxon>
        <taxon>Deinococcus</taxon>
    </lineage>
</organism>
<feature type="compositionally biased region" description="Polar residues" evidence="1">
    <location>
        <begin position="155"/>
        <end position="166"/>
    </location>
</feature>
<evidence type="ECO:0000313" key="3">
    <source>
        <dbReference type="Proteomes" id="UP001401887"/>
    </source>
</evidence>
<evidence type="ECO:0008006" key="4">
    <source>
        <dbReference type="Google" id="ProtNLM"/>
    </source>
</evidence>
<evidence type="ECO:0000313" key="2">
    <source>
        <dbReference type="EMBL" id="GAA5513059.1"/>
    </source>
</evidence>
<keyword evidence="3" id="KW-1185">Reference proteome</keyword>
<sequence length="497" mass="52063">MTSPTADLSAYDTLLGVPHGAPLPQVRAAFSRVQAECQAGLAAGGEEARQAAQRLEAAEFALAQLEAHLQQGRLPVVADVAAQERARLGCLAPVALLGSLLLFTLWPKGAPAEIPSPPADFPVVAEAPEVKPTAPEAQTPLAAPASIPDAMAEPSSPTETTGQDSLQVEPAEEPPPPVLVEPGTYPGEGAPMEAAPADSTEAVAAEPAPVVAPPPVVADEPAPPAEPPAPVAVPAAAPVAPPAAKKPQAAPQGYFTVGDTKDDVLRVMGQPSDFGETHWTYGINSVNFSGGKVQDWSNIDGTLKAKLVVPSGKNKGYFTMGDTKDDVLRVMGQPSDFGETHWTYGINSVNFSGGKVQDWSNIDGTLKAKLVVPPGKNKGYFTVGDTKDDVLRVMGQPSDFGETHWNYGINSVNFSAGQVIDWSNIDGTLKAKLVVPPGKNKGYFTVGDTKDDVLRVMGQPSDFGETHWTYGINSVNFSAGKVTDWSNIDGTLKARLE</sequence>
<reference evidence="2 3" key="1">
    <citation type="submission" date="2024-02" db="EMBL/GenBank/DDBJ databases">
        <title>Deinococcus carri NBRC 110142.</title>
        <authorList>
            <person name="Ichikawa N."/>
            <person name="Katano-Makiyama Y."/>
            <person name="Hidaka K."/>
        </authorList>
    </citation>
    <scope>NUCLEOTIDE SEQUENCE [LARGE SCALE GENOMIC DNA]</scope>
    <source>
        <strain evidence="2 3">NBRC 110142</strain>
    </source>
</reference>
<dbReference type="EMBL" id="BAABRP010000005">
    <property type="protein sequence ID" value="GAA5513059.1"/>
    <property type="molecule type" value="Genomic_DNA"/>
</dbReference>
<feature type="region of interest" description="Disordered" evidence="1">
    <location>
        <begin position="147"/>
        <end position="202"/>
    </location>
</feature>
<accession>A0ABP9W6S4</accession>
<protein>
    <recommendedName>
        <fullName evidence="4">J domain-containing protein</fullName>
    </recommendedName>
</protein>
<comment type="caution">
    <text evidence="2">The sequence shown here is derived from an EMBL/GenBank/DDBJ whole genome shotgun (WGS) entry which is preliminary data.</text>
</comment>
<evidence type="ECO:0000256" key="1">
    <source>
        <dbReference type="SAM" id="MobiDB-lite"/>
    </source>
</evidence>
<gene>
    <name evidence="2" type="ORF">Dcar01_01785</name>
</gene>
<dbReference type="Proteomes" id="UP001401887">
    <property type="component" value="Unassembled WGS sequence"/>
</dbReference>
<feature type="compositionally biased region" description="Low complexity" evidence="1">
    <location>
        <begin position="187"/>
        <end position="202"/>
    </location>
</feature>